<name>A0A1I0YEB1_9BACT</name>
<keyword evidence="8" id="KW-1185">Reference proteome</keyword>
<accession>A0A1I0YEB1</accession>
<dbReference type="RefSeq" id="WP_092895809.1">
    <property type="nucleotide sequence ID" value="NZ_CAXBKE010000022.1"/>
</dbReference>
<evidence type="ECO:0000256" key="5">
    <source>
        <dbReference type="SAM" id="Phobius"/>
    </source>
</evidence>
<dbReference type="Pfam" id="PF00916">
    <property type="entry name" value="Sulfate_transp"/>
    <property type="match status" value="1"/>
</dbReference>
<feature type="transmembrane region" description="Helical" evidence="5">
    <location>
        <begin position="82"/>
        <end position="103"/>
    </location>
</feature>
<reference evidence="7 8" key="1">
    <citation type="submission" date="2016-10" db="EMBL/GenBank/DDBJ databases">
        <authorList>
            <person name="de Groot N.N."/>
        </authorList>
    </citation>
    <scope>NUCLEOTIDE SEQUENCE [LARGE SCALE GENOMIC DNA]</scope>
    <source>
        <strain evidence="7 8">DSM 23399</strain>
    </source>
</reference>
<dbReference type="AlphaFoldDB" id="A0A1I0YEB1"/>
<feature type="transmembrane region" description="Helical" evidence="5">
    <location>
        <begin position="298"/>
        <end position="321"/>
    </location>
</feature>
<feature type="transmembrane region" description="Helical" evidence="5">
    <location>
        <begin position="198"/>
        <end position="220"/>
    </location>
</feature>
<proteinExistence type="predicted"/>
<feature type="transmembrane region" description="Helical" evidence="5">
    <location>
        <begin position="115"/>
        <end position="133"/>
    </location>
</feature>
<gene>
    <name evidence="7" type="ORF">SAMN04489723_104278</name>
</gene>
<evidence type="ECO:0000313" key="8">
    <source>
        <dbReference type="Proteomes" id="UP000198790"/>
    </source>
</evidence>
<dbReference type="InterPro" id="IPR011547">
    <property type="entry name" value="SLC26A/SulP_dom"/>
</dbReference>
<evidence type="ECO:0000313" key="7">
    <source>
        <dbReference type="EMBL" id="SFB11561.1"/>
    </source>
</evidence>
<keyword evidence="3 5" id="KW-1133">Transmembrane helix</keyword>
<dbReference type="GO" id="GO:0016020">
    <property type="term" value="C:membrane"/>
    <property type="evidence" value="ECO:0007669"/>
    <property type="project" value="UniProtKB-SubCell"/>
</dbReference>
<evidence type="ECO:0000256" key="1">
    <source>
        <dbReference type="ARBA" id="ARBA00004141"/>
    </source>
</evidence>
<dbReference type="EMBL" id="FOKK01000004">
    <property type="protein sequence ID" value="SFB11561.1"/>
    <property type="molecule type" value="Genomic_DNA"/>
</dbReference>
<evidence type="ECO:0000256" key="3">
    <source>
        <dbReference type="ARBA" id="ARBA00022989"/>
    </source>
</evidence>
<dbReference type="GO" id="GO:0055085">
    <property type="term" value="P:transmembrane transport"/>
    <property type="evidence" value="ECO:0007669"/>
    <property type="project" value="InterPro"/>
</dbReference>
<organism evidence="7 8">
    <name type="scientific">Algoriphagus aquimarinus</name>
    <dbReference type="NCBI Taxonomy" id="237018"/>
    <lineage>
        <taxon>Bacteria</taxon>
        <taxon>Pseudomonadati</taxon>
        <taxon>Bacteroidota</taxon>
        <taxon>Cytophagia</taxon>
        <taxon>Cytophagales</taxon>
        <taxon>Cyclobacteriaceae</taxon>
        <taxon>Algoriphagus</taxon>
    </lineage>
</organism>
<dbReference type="Proteomes" id="UP000198790">
    <property type="component" value="Unassembled WGS sequence"/>
</dbReference>
<keyword evidence="2 5" id="KW-0812">Transmembrane</keyword>
<dbReference type="STRING" id="237018.SAMN04489723_104278"/>
<feature type="transmembrane region" description="Helical" evidence="5">
    <location>
        <begin position="165"/>
        <end position="186"/>
    </location>
</feature>
<evidence type="ECO:0000256" key="4">
    <source>
        <dbReference type="ARBA" id="ARBA00023136"/>
    </source>
</evidence>
<keyword evidence="4 5" id="KW-0472">Membrane</keyword>
<evidence type="ECO:0000256" key="2">
    <source>
        <dbReference type="ARBA" id="ARBA00022692"/>
    </source>
</evidence>
<sequence>MNTLFGSNLKYDLKASLVVFLVALPLCLGIAIASGAPPMSGLIAGIVGGIVVGALSGSNVSVSGPAAGLTVIVLDSINSMGTFPLFLATLVIAGLIQLALGIAKAGVIGYYFPHAVIKGMLTAIGLILILKQIPHALGYDVDLMGDQAFLQTDNHNTFSEIWYAIQYYSIGAIPIVLVAMGILILFERPKIKNHKILGVVPGALWAVLSGIIINLAYGVWKPEWQLGGDHLVNIPVLDNLGQIGNLLTFPDFSMIGESTFWIVAATIAIIGSLETLLSIDAADKLDPHKRTTPPSKELVAQGIGNSISGLIGGLPVTAVIVRSSANVASGAKTKMSAVLHGVLLMILVLSIPTILNLIPLSCLAAVLFLVGYKLAKPSIFISIYKNGWDQFIPFIVTVVAILFTDLLVGIGIGMVFGLFFVIKTNFVRSVTLTEMNGNYLLKLQKDVSFLNKALLMKNLSRIPSGSKVIINAQKAQFIDHDIQEVLNDFIASCSDKNISITVEGFKYKIHENI</sequence>
<feature type="transmembrane region" description="Helical" evidence="5">
    <location>
        <begin position="42"/>
        <end position="62"/>
    </location>
</feature>
<comment type="subcellular location">
    <subcellularLocation>
        <location evidence="1">Membrane</location>
        <topology evidence="1">Multi-pass membrane protein</topology>
    </subcellularLocation>
</comment>
<dbReference type="InterPro" id="IPR002645">
    <property type="entry name" value="STAS_dom"/>
</dbReference>
<feature type="transmembrane region" description="Helical" evidence="5">
    <location>
        <begin position="15"/>
        <end position="35"/>
    </location>
</feature>
<dbReference type="OrthoDB" id="9769739at2"/>
<dbReference type="InterPro" id="IPR001902">
    <property type="entry name" value="SLC26A/SulP_fam"/>
</dbReference>
<dbReference type="PANTHER" id="PTHR11814">
    <property type="entry name" value="SULFATE TRANSPORTER"/>
    <property type="match status" value="1"/>
</dbReference>
<feature type="transmembrane region" description="Helical" evidence="5">
    <location>
        <begin position="259"/>
        <end position="277"/>
    </location>
</feature>
<feature type="transmembrane region" description="Helical" evidence="5">
    <location>
        <begin position="391"/>
        <end position="422"/>
    </location>
</feature>
<dbReference type="PROSITE" id="PS50801">
    <property type="entry name" value="STAS"/>
    <property type="match status" value="1"/>
</dbReference>
<protein>
    <submittedName>
        <fullName evidence="7">Sulfate permease, MFS superfamily</fullName>
    </submittedName>
</protein>
<evidence type="ECO:0000259" key="6">
    <source>
        <dbReference type="PROSITE" id="PS50801"/>
    </source>
</evidence>
<feature type="domain" description="STAS" evidence="6">
    <location>
        <begin position="428"/>
        <end position="513"/>
    </location>
</feature>
<feature type="transmembrane region" description="Helical" evidence="5">
    <location>
        <begin position="341"/>
        <end position="370"/>
    </location>
</feature>